<dbReference type="InterPro" id="IPR018189">
    <property type="entry name" value="Phosphoglucose_isomerase_CS"/>
</dbReference>
<dbReference type="InterPro" id="IPR046348">
    <property type="entry name" value="SIS_dom_sf"/>
</dbReference>
<dbReference type="InterPro" id="IPR023096">
    <property type="entry name" value="G6P_Isomerase_C"/>
</dbReference>
<dbReference type="PROSITE" id="PS00765">
    <property type="entry name" value="P_GLUCOSE_ISOMERASE_1"/>
    <property type="match status" value="1"/>
</dbReference>
<evidence type="ECO:0000313" key="10">
    <source>
        <dbReference type="Proteomes" id="UP000187209"/>
    </source>
</evidence>
<keyword evidence="4 8" id="KW-0312">Gluconeogenesis</keyword>
<comment type="similarity">
    <text evidence="2 8">Belongs to the GPI family.</text>
</comment>
<organism evidence="9 10">
    <name type="scientific">Stentor coeruleus</name>
    <dbReference type="NCBI Taxonomy" id="5963"/>
    <lineage>
        <taxon>Eukaryota</taxon>
        <taxon>Sar</taxon>
        <taxon>Alveolata</taxon>
        <taxon>Ciliophora</taxon>
        <taxon>Postciliodesmatophora</taxon>
        <taxon>Heterotrichea</taxon>
        <taxon>Heterotrichida</taxon>
        <taxon>Stentoridae</taxon>
        <taxon>Stentor</taxon>
    </lineage>
</organism>
<dbReference type="SUPFAM" id="SSF53697">
    <property type="entry name" value="SIS domain"/>
    <property type="match status" value="1"/>
</dbReference>
<dbReference type="HAMAP" id="MF_00473">
    <property type="entry name" value="G6P_isomerase"/>
    <property type="match status" value="1"/>
</dbReference>
<dbReference type="GO" id="GO:0097367">
    <property type="term" value="F:carbohydrate derivative binding"/>
    <property type="evidence" value="ECO:0007669"/>
    <property type="project" value="InterPro"/>
</dbReference>
<dbReference type="PROSITE" id="PS51463">
    <property type="entry name" value="P_GLUCOSE_ISOMERASE_3"/>
    <property type="match status" value="1"/>
</dbReference>
<proteinExistence type="inferred from homology"/>
<dbReference type="EC" id="5.3.1.9" evidence="3 8"/>
<dbReference type="AlphaFoldDB" id="A0A1R2D2E7"/>
<name>A0A1R2D2E7_9CILI</name>
<dbReference type="InterPro" id="IPR035482">
    <property type="entry name" value="SIS_PGI_2"/>
</dbReference>
<evidence type="ECO:0000256" key="2">
    <source>
        <dbReference type="ARBA" id="ARBA00006604"/>
    </source>
</evidence>
<comment type="caution">
    <text evidence="9">The sequence shown here is derived from an EMBL/GenBank/DDBJ whole genome shotgun (WGS) entry which is preliminary data.</text>
</comment>
<dbReference type="CDD" id="cd05015">
    <property type="entry name" value="SIS_PGI_1"/>
    <property type="match status" value="1"/>
</dbReference>
<evidence type="ECO:0000256" key="3">
    <source>
        <dbReference type="ARBA" id="ARBA00011952"/>
    </source>
</evidence>
<evidence type="ECO:0000256" key="7">
    <source>
        <dbReference type="ARBA" id="ARBA00029321"/>
    </source>
</evidence>
<dbReference type="Gene3D" id="1.10.1390.10">
    <property type="match status" value="1"/>
</dbReference>
<dbReference type="Proteomes" id="UP000187209">
    <property type="component" value="Unassembled WGS sequence"/>
</dbReference>
<dbReference type="GO" id="GO:0048029">
    <property type="term" value="F:monosaccharide binding"/>
    <property type="evidence" value="ECO:0007669"/>
    <property type="project" value="TreeGrafter"/>
</dbReference>
<dbReference type="Pfam" id="PF00342">
    <property type="entry name" value="PGI"/>
    <property type="match status" value="1"/>
</dbReference>
<sequence>MEVLTKLRHHANQIKAHHLRDLLSDSSRNTHANFESILLDFSHSKVTNETLELLSEYAESSNLFTKIAGLYSGEVINPTEGRSVLHTLLRAETSDLPIFGEVVDVRNRIKDFSSKVRNGEFVGVSGKPLVDTLCIGIGGSYLGPEFVAEALKTEPECARAAAGRKLRFLANVDPVDFIRNTSDLDPHTTLVIVISKTFTTAETMMNAKTVKEWMVKSLGEFPADEVVKKHIVAVSTNIPKTSEFGISVENVFGFWDWVGGRFSVTSAVGLLPLYLQYGENVTNFLKGANSVDKMFLEKANRGGLSQNLPLLLGIIGWWNTEFLEYSSRAILPYSQALVRFAAHIQQVDMESNGKQCSLTGEPVKTTGPLVFGEPGTNGQHSFYQLMHQGRIVPAEFIGFCKSHSTDTLAHNELMSNFFAQPDALALGKTDYQLGTEKCPDHLIPHKRFPGDRPSLSILIENLNSYTCGQLLALYEHRVAVEGFLWGINSFDQFGVELGKGLATQVKKTIETGNFDEHPSKRLLEFYVAHRNN</sequence>
<comment type="pathway">
    <text evidence="1 8">Carbohydrate degradation; glycolysis; D-glyceraldehyde 3-phosphate and glycerone phosphate from D-glucose: step 2/4.</text>
</comment>
<dbReference type="PROSITE" id="PS00174">
    <property type="entry name" value="P_GLUCOSE_ISOMERASE_2"/>
    <property type="match status" value="1"/>
</dbReference>
<dbReference type="EMBL" id="MPUH01000013">
    <property type="protein sequence ID" value="OMJ95380.1"/>
    <property type="molecule type" value="Genomic_DNA"/>
</dbReference>
<dbReference type="UniPathway" id="UPA00109">
    <property type="reaction ID" value="UER00181"/>
</dbReference>
<evidence type="ECO:0000256" key="4">
    <source>
        <dbReference type="ARBA" id="ARBA00022432"/>
    </source>
</evidence>
<dbReference type="NCBIfam" id="NF001211">
    <property type="entry name" value="PRK00179.1"/>
    <property type="match status" value="1"/>
</dbReference>
<evidence type="ECO:0000256" key="1">
    <source>
        <dbReference type="ARBA" id="ARBA00004926"/>
    </source>
</evidence>
<keyword evidence="5 8" id="KW-0324">Glycolysis</keyword>
<dbReference type="GO" id="GO:0006094">
    <property type="term" value="P:gluconeogenesis"/>
    <property type="evidence" value="ECO:0007669"/>
    <property type="project" value="UniProtKB-KW"/>
</dbReference>
<dbReference type="PANTHER" id="PTHR11469:SF1">
    <property type="entry name" value="GLUCOSE-6-PHOSPHATE ISOMERASE"/>
    <property type="match status" value="1"/>
</dbReference>
<keyword evidence="10" id="KW-1185">Reference proteome</keyword>
<protein>
    <recommendedName>
        <fullName evidence="3 8">Glucose-6-phosphate isomerase</fullName>
        <ecNumber evidence="3 8">5.3.1.9</ecNumber>
    </recommendedName>
</protein>
<reference evidence="9 10" key="1">
    <citation type="submission" date="2016-11" db="EMBL/GenBank/DDBJ databases">
        <title>The macronuclear genome of Stentor coeruleus: a giant cell with tiny introns.</title>
        <authorList>
            <person name="Slabodnick M."/>
            <person name="Ruby J.G."/>
            <person name="Reiff S.B."/>
            <person name="Swart E.C."/>
            <person name="Gosai S."/>
            <person name="Prabakaran S."/>
            <person name="Witkowska E."/>
            <person name="Larue G.E."/>
            <person name="Fisher S."/>
            <person name="Freeman R.M."/>
            <person name="Gunawardena J."/>
            <person name="Chu W."/>
            <person name="Stover N.A."/>
            <person name="Gregory B.D."/>
            <person name="Nowacki M."/>
            <person name="Derisi J."/>
            <person name="Roy S.W."/>
            <person name="Marshall W.F."/>
            <person name="Sood P."/>
        </authorList>
    </citation>
    <scope>NUCLEOTIDE SEQUENCE [LARGE SCALE GENOMIC DNA]</scope>
    <source>
        <strain evidence="9">WM001</strain>
    </source>
</reference>
<dbReference type="InterPro" id="IPR035476">
    <property type="entry name" value="SIS_PGI_1"/>
</dbReference>
<comment type="catalytic activity">
    <reaction evidence="7 8">
        <text>alpha-D-glucose 6-phosphate = beta-D-fructose 6-phosphate</text>
        <dbReference type="Rhea" id="RHEA:11816"/>
        <dbReference type="ChEBI" id="CHEBI:57634"/>
        <dbReference type="ChEBI" id="CHEBI:58225"/>
        <dbReference type="EC" id="5.3.1.9"/>
    </reaction>
</comment>
<evidence type="ECO:0000256" key="6">
    <source>
        <dbReference type="ARBA" id="ARBA00023235"/>
    </source>
</evidence>
<gene>
    <name evidence="9" type="ORF">SteCoe_1302</name>
</gene>
<accession>A0A1R2D2E7</accession>
<dbReference type="Gene3D" id="3.40.50.10490">
    <property type="entry name" value="Glucose-6-phosphate isomerase like protein, domain 1"/>
    <property type="match status" value="2"/>
</dbReference>
<dbReference type="GO" id="GO:0004347">
    <property type="term" value="F:glucose-6-phosphate isomerase activity"/>
    <property type="evidence" value="ECO:0007669"/>
    <property type="project" value="UniProtKB-EC"/>
</dbReference>
<dbReference type="GO" id="GO:0006096">
    <property type="term" value="P:glycolytic process"/>
    <property type="evidence" value="ECO:0007669"/>
    <property type="project" value="UniProtKB-UniPathway"/>
</dbReference>
<dbReference type="PANTHER" id="PTHR11469">
    <property type="entry name" value="GLUCOSE-6-PHOSPHATE ISOMERASE"/>
    <property type="match status" value="1"/>
</dbReference>
<evidence type="ECO:0000256" key="8">
    <source>
        <dbReference type="RuleBase" id="RU000612"/>
    </source>
</evidence>
<dbReference type="GO" id="GO:0051156">
    <property type="term" value="P:glucose 6-phosphate metabolic process"/>
    <property type="evidence" value="ECO:0007669"/>
    <property type="project" value="TreeGrafter"/>
</dbReference>
<dbReference type="PRINTS" id="PR00662">
    <property type="entry name" value="G6PISOMERASE"/>
</dbReference>
<dbReference type="CDD" id="cd05016">
    <property type="entry name" value="SIS_PGI_2"/>
    <property type="match status" value="1"/>
</dbReference>
<dbReference type="OrthoDB" id="5831190at2759"/>
<evidence type="ECO:0000256" key="5">
    <source>
        <dbReference type="ARBA" id="ARBA00023152"/>
    </source>
</evidence>
<dbReference type="InterPro" id="IPR001672">
    <property type="entry name" value="G6P_Isomerase"/>
</dbReference>
<evidence type="ECO:0000313" key="9">
    <source>
        <dbReference type="EMBL" id="OMJ95380.1"/>
    </source>
</evidence>
<dbReference type="GO" id="GO:0005829">
    <property type="term" value="C:cytosol"/>
    <property type="evidence" value="ECO:0007669"/>
    <property type="project" value="TreeGrafter"/>
</dbReference>
<keyword evidence="6 8" id="KW-0413">Isomerase</keyword>